<name>A0ABN9XXX3_9DINO</name>
<gene>
    <name evidence="2" type="ORF">PCOR1329_LOCUS79520</name>
</gene>
<dbReference type="EMBL" id="CAUYUJ010021170">
    <property type="protein sequence ID" value="CAK0903135.1"/>
    <property type="molecule type" value="Genomic_DNA"/>
</dbReference>
<protein>
    <submittedName>
        <fullName evidence="2">Uncharacterized protein</fullName>
    </submittedName>
</protein>
<evidence type="ECO:0000256" key="1">
    <source>
        <dbReference type="SAM" id="MobiDB-lite"/>
    </source>
</evidence>
<organism evidence="2 3">
    <name type="scientific">Prorocentrum cordatum</name>
    <dbReference type="NCBI Taxonomy" id="2364126"/>
    <lineage>
        <taxon>Eukaryota</taxon>
        <taxon>Sar</taxon>
        <taxon>Alveolata</taxon>
        <taxon>Dinophyceae</taxon>
        <taxon>Prorocentrales</taxon>
        <taxon>Prorocentraceae</taxon>
        <taxon>Prorocentrum</taxon>
    </lineage>
</organism>
<feature type="region of interest" description="Disordered" evidence="1">
    <location>
        <begin position="42"/>
        <end position="104"/>
    </location>
</feature>
<feature type="compositionally biased region" description="Acidic residues" evidence="1">
    <location>
        <begin position="63"/>
        <end position="85"/>
    </location>
</feature>
<sequence length="104" mass="11387">MGLARAPTQRARTKGCDLQKKWNAWGTTGNTLSRPTVCHCGVTGTPISGATRPRWLETQEGKQEEEDDEDKEDKEEDGEQGDGEAEWASARPSGRGLKQEATVD</sequence>
<reference evidence="2" key="1">
    <citation type="submission" date="2023-10" db="EMBL/GenBank/DDBJ databases">
        <authorList>
            <person name="Chen Y."/>
            <person name="Shah S."/>
            <person name="Dougan E. K."/>
            <person name="Thang M."/>
            <person name="Chan C."/>
        </authorList>
    </citation>
    <scope>NUCLEOTIDE SEQUENCE [LARGE SCALE GENOMIC DNA]</scope>
</reference>
<accession>A0ABN9XXX3</accession>
<dbReference type="Proteomes" id="UP001189429">
    <property type="component" value="Unassembled WGS sequence"/>
</dbReference>
<proteinExistence type="predicted"/>
<evidence type="ECO:0000313" key="3">
    <source>
        <dbReference type="Proteomes" id="UP001189429"/>
    </source>
</evidence>
<evidence type="ECO:0000313" key="2">
    <source>
        <dbReference type="EMBL" id="CAK0903135.1"/>
    </source>
</evidence>
<keyword evidence="3" id="KW-1185">Reference proteome</keyword>
<comment type="caution">
    <text evidence="2">The sequence shown here is derived from an EMBL/GenBank/DDBJ whole genome shotgun (WGS) entry which is preliminary data.</text>
</comment>